<dbReference type="NCBIfam" id="TIGR01033">
    <property type="entry name" value="YebC/PmpR family DNA-binding transcriptional regulator"/>
    <property type="match status" value="1"/>
</dbReference>
<organism evidence="10 11">
    <name type="scientific">Rhodohalobacter sulfatireducens</name>
    <dbReference type="NCBI Taxonomy" id="2911366"/>
    <lineage>
        <taxon>Bacteria</taxon>
        <taxon>Pseudomonadati</taxon>
        <taxon>Balneolota</taxon>
        <taxon>Balneolia</taxon>
        <taxon>Balneolales</taxon>
        <taxon>Balneolaceae</taxon>
        <taxon>Rhodohalobacter</taxon>
    </lineage>
</organism>
<dbReference type="InterPro" id="IPR002876">
    <property type="entry name" value="Transcrip_reg_TACO1-like"/>
</dbReference>
<dbReference type="InterPro" id="IPR049083">
    <property type="entry name" value="TACO1_YebC_N"/>
</dbReference>
<sequence length="253" mass="28126">MAGHSKWANIKHKKAKEDAKRSKIFTKHIREITVAAREGGGDPDTNPRLSLAIDNAKADNLPKDNIERAVKKGTGELDDGTGNYEDVTYEGYGPGGIAYFIEATSNNLNRTVGDIRHIFTKHGGNLGTDGSVGYMFDQKGSIKVKNEGLDEEEFMLIAIDAGAEEFEAEEDFFEVITSRETLFDVRKNLEEQDVEIESADLIRIPATEVKADPDTARKNLKLMEKFDDNDDVSNIFTNMKMDDETLALAEEES</sequence>
<evidence type="ECO:0000256" key="4">
    <source>
        <dbReference type="ARBA" id="ARBA00023125"/>
    </source>
</evidence>
<dbReference type="InterPro" id="IPR017856">
    <property type="entry name" value="Integrase-like_N"/>
</dbReference>
<reference evidence="10" key="2">
    <citation type="submission" date="2024-05" db="EMBL/GenBank/DDBJ databases">
        <title>Rhodohalobacter halophilus gen. nov., sp. nov., a moderately halophilic member of the family Balneolaceae.</title>
        <authorList>
            <person name="Xia J."/>
        </authorList>
    </citation>
    <scope>NUCLEOTIDE SEQUENCE</scope>
    <source>
        <strain evidence="10">WB101</strain>
    </source>
</reference>
<keyword evidence="5 6" id="KW-0804">Transcription</keyword>
<reference evidence="10" key="1">
    <citation type="submission" date="2022-01" db="EMBL/GenBank/DDBJ databases">
        <authorList>
            <person name="Wang Y."/>
        </authorList>
    </citation>
    <scope>NUCLEOTIDE SEQUENCE</scope>
    <source>
        <strain evidence="10">WB101</strain>
    </source>
</reference>
<keyword evidence="11" id="KW-1185">Reference proteome</keyword>
<dbReference type="Proteomes" id="UP001165366">
    <property type="component" value="Unassembled WGS sequence"/>
</dbReference>
<dbReference type="RefSeq" id="WP_237852469.1">
    <property type="nucleotide sequence ID" value="NZ_JAKLWS010000003.1"/>
</dbReference>
<name>A0ABS9K9V2_9BACT</name>
<dbReference type="Gene3D" id="3.30.70.980">
    <property type="match status" value="2"/>
</dbReference>
<evidence type="ECO:0000259" key="9">
    <source>
        <dbReference type="Pfam" id="PF20772"/>
    </source>
</evidence>
<feature type="domain" description="TACO1/YebC-like N-terminal" evidence="9">
    <location>
        <begin position="5"/>
        <end position="76"/>
    </location>
</feature>
<feature type="domain" description="TACO1/YebC-like second and third" evidence="8">
    <location>
        <begin position="84"/>
        <end position="239"/>
    </location>
</feature>
<dbReference type="SUPFAM" id="SSF75625">
    <property type="entry name" value="YebC-like"/>
    <property type="match status" value="1"/>
</dbReference>
<dbReference type="Pfam" id="PF20772">
    <property type="entry name" value="TACO1_YebC_N"/>
    <property type="match status" value="1"/>
</dbReference>
<comment type="subcellular location">
    <subcellularLocation>
        <location evidence="6">Cytoplasm</location>
    </subcellularLocation>
</comment>
<keyword evidence="3 6" id="KW-0805">Transcription regulation</keyword>
<dbReference type="PANTHER" id="PTHR12532:SF6">
    <property type="entry name" value="TRANSCRIPTIONAL REGULATORY PROTEIN YEBC-RELATED"/>
    <property type="match status" value="1"/>
</dbReference>
<comment type="caution">
    <text evidence="10">The sequence shown here is derived from an EMBL/GenBank/DDBJ whole genome shotgun (WGS) entry which is preliminary data.</text>
</comment>
<dbReference type="EMBL" id="JAKLWS010000003">
    <property type="protein sequence ID" value="MCG2587626.1"/>
    <property type="molecule type" value="Genomic_DNA"/>
</dbReference>
<evidence type="ECO:0000256" key="2">
    <source>
        <dbReference type="ARBA" id="ARBA00022490"/>
    </source>
</evidence>
<evidence type="ECO:0000313" key="10">
    <source>
        <dbReference type="EMBL" id="MCG2587626.1"/>
    </source>
</evidence>
<evidence type="ECO:0000256" key="3">
    <source>
        <dbReference type="ARBA" id="ARBA00023015"/>
    </source>
</evidence>
<evidence type="ECO:0000256" key="7">
    <source>
        <dbReference type="SAM" id="MobiDB-lite"/>
    </source>
</evidence>
<comment type="similarity">
    <text evidence="1 6">Belongs to the TACO1 family.</text>
</comment>
<dbReference type="Pfam" id="PF01709">
    <property type="entry name" value="Transcrip_reg"/>
    <property type="match status" value="1"/>
</dbReference>
<evidence type="ECO:0000256" key="1">
    <source>
        <dbReference type="ARBA" id="ARBA00008724"/>
    </source>
</evidence>
<dbReference type="InterPro" id="IPR029072">
    <property type="entry name" value="YebC-like"/>
</dbReference>
<keyword evidence="4 6" id="KW-0238">DNA-binding</keyword>
<proteinExistence type="inferred from homology"/>
<keyword evidence="2 6" id="KW-0963">Cytoplasm</keyword>
<dbReference type="NCBIfam" id="NF001030">
    <property type="entry name" value="PRK00110.1"/>
    <property type="match status" value="1"/>
</dbReference>
<protein>
    <recommendedName>
        <fullName evidence="6">Probable transcriptional regulatory protein L6773_03545</fullName>
    </recommendedName>
</protein>
<dbReference type="PANTHER" id="PTHR12532">
    <property type="entry name" value="TRANSLATIONAL ACTIVATOR OF CYTOCHROME C OXIDASE 1"/>
    <property type="match status" value="1"/>
</dbReference>
<dbReference type="Gene3D" id="1.10.10.200">
    <property type="match status" value="1"/>
</dbReference>
<dbReference type="GO" id="GO:0003677">
    <property type="term" value="F:DNA binding"/>
    <property type="evidence" value="ECO:0007669"/>
    <property type="project" value="UniProtKB-KW"/>
</dbReference>
<accession>A0ABS9K9V2</accession>
<dbReference type="InterPro" id="IPR026564">
    <property type="entry name" value="Transcrip_reg_TACO1-like_dom3"/>
</dbReference>
<dbReference type="NCBIfam" id="NF009044">
    <property type="entry name" value="PRK12378.1"/>
    <property type="match status" value="1"/>
</dbReference>
<evidence type="ECO:0000256" key="6">
    <source>
        <dbReference type="HAMAP-Rule" id="MF_00693"/>
    </source>
</evidence>
<dbReference type="InterPro" id="IPR048300">
    <property type="entry name" value="TACO1_YebC-like_2nd/3rd_dom"/>
</dbReference>
<feature type="region of interest" description="Disordered" evidence="7">
    <location>
        <begin position="1"/>
        <end position="21"/>
    </location>
</feature>
<evidence type="ECO:0000256" key="5">
    <source>
        <dbReference type="ARBA" id="ARBA00023163"/>
    </source>
</evidence>
<evidence type="ECO:0000259" key="8">
    <source>
        <dbReference type="Pfam" id="PF01709"/>
    </source>
</evidence>
<dbReference type="HAMAP" id="MF_00693">
    <property type="entry name" value="Transcrip_reg_TACO1"/>
    <property type="match status" value="1"/>
</dbReference>
<evidence type="ECO:0000313" key="11">
    <source>
        <dbReference type="Proteomes" id="UP001165366"/>
    </source>
</evidence>
<gene>
    <name evidence="10" type="ORF">L6773_03545</name>
</gene>